<keyword evidence="3 5" id="KW-0418">Kinase</keyword>
<name>A0ABW4I826_9SPHI</name>
<dbReference type="GO" id="GO:0016301">
    <property type="term" value="F:kinase activity"/>
    <property type="evidence" value="ECO:0007669"/>
    <property type="project" value="UniProtKB-KW"/>
</dbReference>
<reference evidence="6" key="1">
    <citation type="journal article" date="2019" name="Int. J. Syst. Evol. Microbiol.">
        <title>The Global Catalogue of Microorganisms (GCM) 10K type strain sequencing project: providing services to taxonomists for standard genome sequencing and annotation.</title>
        <authorList>
            <consortium name="The Broad Institute Genomics Platform"/>
            <consortium name="The Broad Institute Genome Sequencing Center for Infectious Disease"/>
            <person name="Wu L."/>
            <person name="Ma J."/>
        </authorList>
    </citation>
    <scope>NUCLEOTIDE SEQUENCE [LARGE SCALE GENOMIC DNA]</scope>
    <source>
        <strain evidence="6">CCUG 53762</strain>
    </source>
</reference>
<dbReference type="InterPro" id="IPR052700">
    <property type="entry name" value="Carb_kinase_PfkB-like"/>
</dbReference>
<evidence type="ECO:0000313" key="5">
    <source>
        <dbReference type="EMBL" id="MFD1628870.1"/>
    </source>
</evidence>
<dbReference type="CDD" id="cd01166">
    <property type="entry name" value="KdgK"/>
    <property type="match status" value="1"/>
</dbReference>
<proteinExistence type="inferred from homology"/>
<gene>
    <name evidence="5" type="ORF">ACFSAH_03220</name>
</gene>
<dbReference type="Pfam" id="PF00294">
    <property type="entry name" value="PfkB"/>
    <property type="match status" value="1"/>
</dbReference>
<accession>A0ABW4I826</accession>
<comment type="caution">
    <text evidence="5">The sequence shown here is derived from an EMBL/GenBank/DDBJ whole genome shotgun (WGS) entry which is preliminary data.</text>
</comment>
<dbReference type="Proteomes" id="UP001597118">
    <property type="component" value="Unassembled WGS sequence"/>
</dbReference>
<organism evidence="5 6">
    <name type="scientific">Pseudopedobacter beijingensis</name>
    <dbReference type="NCBI Taxonomy" id="1207056"/>
    <lineage>
        <taxon>Bacteria</taxon>
        <taxon>Pseudomonadati</taxon>
        <taxon>Bacteroidota</taxon>
        <taxon>Sphingobacteriia</taxon>
        <taxon>Sphingobacteriales</taxon>
        <taxon>Sphingobacteriaceae</taxon>
        <taxon>Pseudopedobacter</taxon>
    </lineage>
</organism>
<evidence type="ECO:0000259" key="4">
    <source>
        <dbReference type="Pfam" id="PF00294"/>
    </source>
</evidence>
<dbReference type="PANTHER" id="PTHR43320">
    <property type="entry name" value="SUGAR KINASE"/>
    <property type="match status" value="1"/>
</dbReference>
<evidence type="ECO:0000256" key="2">
    <source>
        <dbReference type="ARBA" id="ARBA00022679"/>
    </source>
</evidence>
<evidence type="ECO:0000256" key="1">
    <source>
        <dbReference type="ARBA" id="ARBA00010688"/>
    </source>
</evidence>
<comment type="similarity">
    <text evidence="1">Belongs to the carbohydrate kinase PfkB family.</text>
</comment>
<feature type="domain" description="Carbohydrate kinase PfkB" evidence="4">
    <location>
        <begin position="1"/>
        <end position="312"/>
    </location>
</feature>
<keyword evidence="6" id="KW-1185">Reference proteome</keyword>
<sequence length="338" mass="37554">MAKVLTFGELLLRISPDAEASWLKTNKVSVFVGGAELNVATALAKWGVDVSYLTALPDHSLTHQILDYVNDLKIDTSKVALQGERIGTYYLHEGKDLKSSGVIYDRAYSSFYFLKPGDIDWDKVLEGVSYFQFSAICPAVSQSVANVCLEAVKACKQRGIFVALDLNFRALLWKYGKSPVDILPEIAEYCDLIMGNIWAAHRMLGTPLYDELIEPDTLEKYYEHSAKTSQEIINRFSSCKMVANTFRFEAGEGISYSTTLYTEGILHTSKKYKADKIINKVGSGDTFMGGLLFGVVNNLSAQDTLEFATAAAYKKLFIPTDATSTTKEEIFETIKSHD</sequence>
<dbReference type="SUPFAM" id="SSF53613">
    <property type="entry name" value="Ribokinase-like"/>
    <property type="match status" value="1"/>
</dbReference>
<dbReference type="EMBL" id="JBHUDG010000003">
    <property type="protein sequence ID" value="MFD1628870.1"/>
    <property type="molecule type" value="Genomic_DNA"/>
</dbReference>
<evidence type="ECO:0000256" key="3">
    <source>
        <dbReference type="ARBA" id="ARBA00022777"/>
    </source>
</evidence>
<keyword evidence="2" id="KW-0808">Transferase</keyword>
<dbReference type="InterPro" id="IPR011611">
    <property type="entry name" value="PfkB_dom"/>
</dbReference>
<dbReference type="InterPro" id="IPR029056">
    <property type="entry name" value="Ribokinase-like"/>
</dbReference>
<dbReference type="Gene3D" id="3.40.1190.20">
    <property type="match status" value="1"/>
</dbReference>
<dbReference type="RefSeq" id="WP_379661255.1">
    <property type="nucleotide sequence ID" value="NZ_JBHUDG010000003.1"/>
</dbReference>
<dbReference type="PANTHER" id="PTHR43320:SF2">
    <property type="entry name" value="2-DEHYDRO-3-DEOXYGLUCONOKINASE_2-DEHYDRO-3-DEOXYGALACTONOKINASE"/>
    <property type="match status" value="1"/>
</dbReference>
<evidence type="ECO:0000313" key="6">
    <source>
        <dbReference type="Proteomes" id="UP001597118"/>
    </source>
</evidence>
<protein>
    <submittedName>
        <fullName evidence="5">Sugar kinase</fullName>
    </submittedName>
</protein>